<name>A0ABV4XVH9_9CYAN</name>
<sequence>MKNSNTFDSSVIPSQLTELSKTSFTQKPKTNRPKLSMIWVKEFDGERQRLVAKWTIQD</sequence>
<accession>A0ABV4XVH9</accession>
<reference evidence="1 2" key="1">
    <citation type="submission" date="2024-09" db="EMBL/GenBank/DDBJ databases">
        <title>Floridaenema gen nov. (Aerosakkonemataceae, Aerosakkonematales ord. nov., Cyanobacteria) from benthic tropical and subtropical fresh waters, with the description of four new species.</title>
        <authorList>
            <person name="Moretto J.A."/>
            <person name="Berthold D.E."/>
            <person name="Lefler F.W."/>
            <person name="Huang I.-S."/>
            <person name="Laughinghouse H. IV."/>
        </authorList>
    </citation>
    <scope>NUCLEOTIDE SEQUENCE [LARGE SCALE GENOMIC DNA]</scope>
    <source>
        <strain evidence="1 2">BLCC-F50</strain>
    </source>
</reference>
<dbReference type="RefSeq" id="WP_413265058.1">
    <property type="nucleotide sequence ID" value="NZ_JBHFNR010000156.1"/>
</dbReference>
<dbReference type="Proteomes" id="UP001576784">
    <property type="component" value="Unassembled WGS sequence"/>
</dbReference>
<evidence type="ECO:0000313" key="2">
    <source>
        <dbReference type="Proteomes" id="UP001576784"/>
    </source>
</evidence>
<organism evidence="1 2">
    <name type="scientific">Floridaenema flaviceps BLCC-F50</name>
    <dbReference type="NCBI Taxonomy" id="3153642"/>
    <lineage>
        <taxon>Bacteria</taxon>
        <taxon>Bacillati</taxon>
        <taxon>Cyanobacteriota</taxon>
        <taxon>Cyanophyceae</taxon>
        <taxon>Oscillatoriophycideae</taxon>
        <taxon>Aerosakkonematales</taxon>
        <taxon>Aerosakkonemataceae</taxon>
        <taxon>Floridanema</taxon>
        <taxon>Floridanema flaviceps</taxon>
    </lineage>
</organism>
<evidence type="ECO:0000313" key="1">
    <source>
        <dbReference type="EMBL" id="MFB2895422.1"/>
    </source>
</evidence>
<keyword evidence="2" id="KW-1185">Reference proteome</keyword>
<protein>
    <submittedName>
        <fullName evidence="1">Uncharacterized protein</fullName>
    </submittedName>
</protein>
<proteinExistence type="predicted"/>
<dbReference type="EMBL" id="JBHFNR010000156">
    <property type="protein sequence ID" value="MFB2895422.1"/>
    <property type="molecule type" value="Genomic_DNA"/>
</dbReference>
<comment type="caution">
    <text evidence="1">The sequence shown here is derived from an EMBL/GenBank/DDBJ whole genome shotgun (WGS) entry which is preliminary data.</text>
</comment>
<gene>
    <name evidence="1" type="ORF">ACE1CI_21165</name>
</gene>